<dbReference type="AlphaFoldDB" id="A0A4Q8AJM0"/>
<comment type="subcellular location">
    <subcellularLocation>
        <location evidence="1 7">Cell membrane</location>
        <topology evidence="1 7">Multi-pass membrane protein</topology>
    </subcellularLocation>
</comment>
<accession>A0A4Q8AJM0</accession>
<evidence type="ECO:0000259" key="8">
    <source>
        <dbReference type="PROSITE" id="PS50928"/>
    </source>
</evidence>
<evidence type="ECO:0000256" key="5">
    <source>
        <dbReference type="ARBA" id="ARBA00022989"/>
    </source>
</evidence>
<organism evidence="9 10">
    <name type="scientific">Microterricola gilva</name>
    <dbReference type="NCBI Taxonomy" id="393267"/>
    <lineage>
        <taxon>Bacteria</taxon>
        <taxon>Bacillati</taxon>
        <taxon>Actinomycetota</taxon>
        <taxon>Actinomycetes</taxon>
        <taxon>Micrococcales</taxon>
        <taxon>Microbacteriaceae</taxon>
        <taxon>Microterricola</taxon>
    </lineage>
</organism>
<dbReference type="PANTHER" id="PTHR43386">
    <property type="entry name" value="OLIGOPEPTIDE TRANSPORT SYSTEM PERMEASE PROTEIN APPC"/>
    <property type="match status" value="1"/>
</dbReference>
<gene>
    <name evidence="9" type="ORF">EV379_0367</name>
</gene>
<dbReference type="Pfam" id="PF00528">
    <property type="entry name" value="BPD_transp_1"/>
    <property type="match status" value="1"/>
</dbReference>
<keyword evidence="3" id="KW-1003">Cell membrane</keyword>
<keyword evidence="10" id="KW-1185">Reference proteome</keyword>
<keyword evidence="6 7" id="KW-0472">Membrane</keyword>
<dbReference type="SUPFAM" id="SSF161098">
    <property type="entry name" value="MetI-like"/>
    <property type="match status" value="1"/>
</dbReference>
<sequence length="328" mass="33903">MNVPNSRPARASGAATTAVAVARGGAQTVGPDAVVQRGSASLTVRRLVRDPASMVAVAGILLIVVLAIAAPLIAQLTGHGPNEQFRDIGLTPEGLPVPPGETFLFGTDQLGRDVLVRLAYGARVSLVVGVVASLAAAMIGVLVGITAGFFGGKVDTVLSRVMDLVMSIPFLLAAIALVSVVGPSLALSTGVIVFFTWTPLARVIRGQTLALRQREFVEAARSLGAGQFSIIVRDILPNLMVPILIYTTLMVPGAIVFEATLSFLGMGVVPPTASWGGMLAEAANNSIYLVAPWLVLIPGTALLIATLAFNTLGDGLRDALDPRASRKA</sequence>
<dbReference type="OrthoDB" id="9812701at2"/>
<protein>
    <submittedName>
        <fullName evidence="9">Peptide/nickel transport system permease protein/oligopeptide transport system permease protein</fullName>
    </submittedName>
</protein>
<keyword evidence="2 7" id="KW-0813">Transport</keyword>
<dbReference type="RefSeq" id="WP_130504651.1">
    <property type="nucleotide sequence ID" value="NZ_SHLC01000001.1"/>
</dbReference>
<evidence type="ECO:0000256" key="4">
    <source>
        <dbReference type="ARBA" id="ARBA00022692"/>
    </source>
</evidence>
<evidence type="ECO:0000256" key="3">
    <source>
        <dbReference type="ARBA" id="ARBA00022475"/>
    </source>
</evidence>
<keyword evidence="5 7" id="KW-1133">Transmembrane helix</keyword>
<dbReference type="InterPro" id="IPR035906">
    <property type="entry name" value="MetI-like_sf"/>
</dbReference>
<reference evidence="9 10" key="1">
    <citation type="submission" date="2019-02" db="EMBL/GenBank/DDBJ databases">
        <title>Sequencing the genomes of 1000 actinobacteria strains.</title>
        <authorList>
            <person name="Klenk H.-P."/>
        </authorList>
    </citation>
    <scope>NUCLEOTIDE SEQUENCE [LARGE SCALE GENOMIC DNA]</scope>
    <source>
        <strain evidence="9 10">DSM 18319</strain>
    </source>
</reference>
<feature type="transmembrane region" description="Helical" evidence="7">
    <location>
        <begin position="286"/>
        <end position="309"/>
    </location>
</feature>
<comment type="caution">
    <text evidence="9">The sequence shown here is derived from an EMBL/GenBank/DDBJ whole genome shotgun (WGS) entry which is preliminary data.</text>
</comment>
<dbReference type="Proteomes" id="UP000291483">
    <property type="component" value="Unassembled WGS sequence"/>
</dbReference>
<dbReference type="PROSITE" id="PS50928">
    <property type="entry name" value="ABC_TM1"/>
    <property type="match status" value="1"/>
</dbReference>
<feature type="domain" description="ABC transmembrane type-1" evidence="8">
    <location>
        <begin position="122"/>
        <end position="313"/>
    </location>
</feature>
<dbReference type="InterPro" id="IPR050366">
    <property type="entry name" value="BP-dependent_transpt_permease"/>
</dbReference>
<dbReference type="GO" id="GO:0055085">
    <property type="term" value="P:transmembrane transport"/>
    <property type="evidence" value="ECO:0007669"/>
    <property type="project" value="InterPro"/>
</dbReference>
<evidence type="ECO:0000256" key="7">
    <source>
        <dbReference type="RuleBase" id="RU363032"/>
    </source>
</evidence>
<feature type="transmembrane region" description="Helical" evidence="7">
    <location>
        <begin position="124"/>
        <end position="149"/>
    </location>
</feature>
<evidence type="ECO:0000256" key="6">
    <source>
        <dbReference type="ARBA" id="ARBA00023136"/>
    </source>
</evidence>
<dbReference type="InterPro" id="IPR000515">
    <property type="entry name" value="MetI-like"/>
</dbReference>
<dbReference type="CDD" id="cd06261">
    <property type="entry name" value="TM_PBP2"/>
    <property type="match status" value="1"/>
</dbReference>
<evidence type="ECO:0000313" key="9">
    <source>
        <dbReference type="EMBL" id="RZU64073.1"/>
    </source>
</evidence>
<evidence type="ECO:0000256" key="1">
    <source>
        <dbReference type="ARBA" id="ARBA00004651"/>
    </source>
</evidence>
<dbReference type="PANTHER" id="PTHR43386:SF1">
    <property type="entry name" value="D,D-DIPEPTIDE TRANSPORT SYSTEM PERMEASE PROTEIN DDPC-RELATED"/>
    <property type="match status" value="1"/>
</dbReference>
<evidence type="ECO:0000313" key="10">
    <source>
        <dbReference type="Proteomes" id="UP000291483"/>
    </source>
</evidence>
<feature type="transmembrane region" description="Helical" evidence="7">
    <location>
        <begin position="185"/>
        <end position="204"/>
    </location>
</feature>
<evidence type="ECO:0000256" key="2">
    <source>
        <dbReference type="ARBA" id="ARBA00022448"/>
    </source>
</evidence>
<feature type="transmembrane region" description="Helical" evidence="7">
    <location>
        <begin position="55"/>
        <end position="74"/>
    </location>
</feature>
<dbReference type="Gene3D" id="1.10.3720.10">
    <property type="entry name" value="MetI-like"/>
    <property type="match status" value="1"/>
</dbReference>
<dbReference type="GO" id="GO:0005886">
    <property type="term" value="C:plasma membrane"/>
    <property type="evidence" value="ECO:0007669"/>
    <property type="project" value="UniProtKB-SubCell"/>
</dbReference>
<keyword evidence="4 7" id="KW-0812">Transmembrane</keyword>
<feature type="transmembrane region" description="Helical" evidence="7">
    <location>
        <begin position="161"/>
        <end position="179"/>
    </location>
</feature>
<dbReference type="InterPro" id="IPR025966">
    <property type="entry name" value="OppC_N"/>
</dbReference>
<comment type="similarity">
    <text evidence="7">Belongs to the binding-protein-dependent transport system permease family.</text>
</comment>
<feature type="transmembrane region" description="Helical" evidence="7">
    <location>
        <begin position="243"/>
        <end position="266"/>
    </location>
</feature>
<dbReference type="EMBL" id="SHLC01000001">
    <property type="protein sequence ID" value="RZU64073.1"/>
    <property type="molecule type" value="Genomic_DNA"/>
</dbReference>
<proteinExistence type="inferred from homology"/>
<dbReference type="Pfam" id="PF12911">
    <property type="entry name" value="OppC_N"/>
    <property type="match status" value="1"/>
</dbReference>
<name>A0A4Q8AJM0_9MICO</name>